<dbReference type="EMBL" id="MT141580">
    <property type="protein sequence ID" value="QJA68042.1"/>
    <property type="molecule type" value="Genomic_DNA"/>
</dbReference>
<name>A0A6M3JG59_9ZZZZ</name>
<organism evidence="1">
    <name type="scientific">viral metagenome</name>
    <dbReference type="NCBI Taxonomy" id="1070528"/>
    <lineage>
        <taxon>unclassified sequences</taxon>
        <taxon>metagenomes</taxon>
        <taxon>organismal metagenomes</taxon>
    </lineage>
</organism>
<accession>A0A6M3JG59</accession>
<evidence type="ECO:0000313" key="2">
    <source>
        <dbReference type="EMBL" id="QJA97298.1"/>
    </source>
</evidence>
<evidence type="ECO:0000313" key="1">
    <source>
        <dbReference type="EMBL" id="QJA68042.1"/>
    </source>
</evidence>
<reference evidence="1" key="1">
    <citation type="submission" date="2020-03" db="EMBL/GenBank/DDBJ databases">
        <title>The deep terrestrial virosphere.</title>
        <authorList>
            <person name="Holmfeldt K."/>
            <person name="Nilsson E."/>
            <person name="Simone D."/>
            <person name="Lopez-Fernandez M."/>
            <person name="Wu X."/>
            <person name="de Brujin I."/>
            <person name="Lundin D."/>
            <person name="Andersson A."/>
            <person name="Bertilsson S."/>
            <person name="Dopson M."/>
        </authorList>
    </citation>
    <scope>NUCLEOTIDE SEQUENCE</scope>
    <source>
        <strain evidence="1">MM415A09546</strain>
        <strain evidence="2">MM415B06381</strain>
    </source>
</reference>
<dbReference type="EMBL" id="MT143481">
    <property type="protein sequence ID" value="QJA97298.1"/>
    <property type="molecule type" value="Genomic_DNA"/>
</dbReference>
<proteinExistence type="predicted"/>
<sequence>MTIIKLSGEALMIGALIDAAACKYEHEAMARYAVNWVIRGMVYDKMYRVWIPAVIDSQAFLTEWLIIHAETLDYAGFIQLETQD</sequence>
<gene>
    <name evidence="1" type="ORF">MM415A09546_0007</name>
    <name evidence="2" type="ORF">MM415B06381_0003</name>
</gene>
<protein>
    <submittedName>
        <fullName evidence="1">Uncharacterized protein</fullName>
    </submittedName>
</protein>
<dbReference type="AlphaFoldDB" id="A0A6M3JG59"/>